<dbReference type="KEGG" id="pseo:OM33_13645"/>
<dbReference type="eggNOG" id="ENOG5033YHB">
    <property type="taxonomic scope" value="Bacteria"/>
</dbReference>
<accession>A0A0A7EHK7</accession>
<keyword evidence="1" id="KW-0812">Transmembrane</keyword>
<dbReference type="EMBL" id="CP009888">
    <property type="protein sequence ID" value="AIY66038.1"/>
    <property type="molecule type" value="Genomic_DNA"/>
</dbReference>
<evidence type="ECO:0000313" key="3">
    <source>
        <dbReference type="Proteomes" id="UP000030341"/>
    </source>
</evidence>
<organism evidence="2 3">
    <name type="scientific">Pseudoalteromonas piratica</name>
    <dbReference type="NCBI Taxonomy" id="1348114"/>
    <lineage>
        <taxon>Bacteria</taxon>
        <taxon>Pseudomonadati</taxon>
        <taxon>Pseudomonadota</taxon>
        <taxon>Gammaproteobacteria</taxon>
        <taxon>Alteromonadales</taxon>
        <taxon>Pseudoalteromonadaceae</taxon>
        <taxon>Pseudoalteromonas</taxon>
    </lineage>
</organism>
<keyword evidence="1" id="KW-1133">Transmembrane helix</keyword>
<reference evidence="2 3" key="1">
    <citation type="submission" date="2014-11" db="EMBL/GenBank/DDBJ databases">
        <title>Complete Genome Sequence of Pseudoalteromonas sp. Strain OCN003 Isolated from Kaneohe Bay, Oahu, Hawaii.</title>
        <authorList>
            <person name="Beurmann S."/>
            <person name="Videau P."/>
            <person name="Ushijima B."/>
            <person name="Smith A.M."/>
            <person name="Aeby G.S."/>
            <person name="Callahan S.M."/>
            <person name="Belcaid M."/>
        </authorList>
    </citation>
    <scope>NUCLEOTIDE SEQUENCE [LARGE SCALE GENOMIC DNA]</scope>
    <source>
        <strain evidence="2 3">OCN003</strain>
    </source>
</reference>
<feature type="transmembrane region" description="Helical" evidence="1">
    <location>
        <begin position="39"/>
        <end position="60"/>
    </location>
</feature>
<sequence>MEVLLIAFSFVTVVIAMSCYCKSNQCAENINLDKNSPIGLYWLLAVVSSALALFTAITALGVYDGTLAWLSIHTVILVPILLFSPFNLSQDDTQ</sequence>
<gene>
    <name evidence="2" type="ORF">OM33_13645</name>
</gene>
<keyword evidence="1" id="KW-0472">Membrane</keyword>
<dbReference type="RefSeq" id="WP_038642480.1">
    <property type="nucleotide sequence ID" value="NZ_CP009888.1"/>
</dbReference>
<proteinExistence type="predicted"/>
<dbReference type="STRING" id="1348114.OM33_13645"/>
<name>A0A0A7EHK7_9GAMM</name>
<dbReference type="HOGENOM" id="CLU_2383977_0_0_6"/>
<feature type="transmembrane region" description="Helical" evidence="1">
    <location>
        <begin position="67"/>
        <end position="86"/>
    </location>
</feature>
<dbReference type="OrthoDB" id="6292606at2"/>
<dbReference type="Proteomes" id="UP000030341">
    <property type="component" value="Chromosome 1"/>
</dbReference>
<keyword evidence="3" id="KW-1185">Reference proteome</keyword>
<evidence type="ECO:0000256" key="1">
    <source>
        <dbReference type="SAM" id="Phobius"/>
    </source>
</evidence>
<protein>
    <submittedName>
        <fullName evidence="2">Uncharacterized protein</fullName>
    </submittedName>
</protein>
<dbReference type="AlphaFoldDB" id="A0A0A7EHK7"/>
<evidence type="ECO:0000313" key="2">
    <source>
        <dbReference type="EMBL" id="AIY66038.1"/>
    </source>
</evidence>